<dbReference type="EMBL" id="BAABFC010000009">
    <property type="protein sequence ID" value="GAA4496426.1"/>
    <property type="molecule type" value="Genomic_DNA"/>
</dbReference>
<reference evidence="6" key="1">
    <citation type="journal article" date="2019" name="Int. J. Syst. Evol. Microbiol.">
        <title>The Global Catalogue of Microorganisms (GCM) 10K type strain sequencing project: providing services to taxonomists for standard genome sequencing and annotation.</title>
        <authorList>
            <consortium name="The Broad Institute Genomics Platform"/>
            <consortium name="The Broad Institute Genome Sequencing Center for Infectious Disease"/>
            <person name="Wu L."/>
            <person name="Ma J."/>
        </authorList>
    </citation>
    <scope>NUCLEOTIDE SEQUENCE [LARGE SCALE GENOMIC DNA]</scope>
    <source>
        <strain evidence="6">JCM 32226</strain>
    </source>
</reference>
<dbReference type="Pfam" id="PF22725">
    <property type="entry name" value="GFO_IDH_MocA_C3"/>
    <property type="match status" value="1"/>
</dbReference>
<evidence type="ECO:0008006" key="7">
    <source>
        <dbReference type="Google" id="ProtNLM"/>
    </source>
</evidence>
<accession>A0ABP8Q2V4</accession>
<dbReference type="SUPFAM" id="SSF55347">
    <property type="entry name" value="Glyceraldehyde-3-phosphate dehydrogenase-like, C-terminal domain"/>
    <property type="match status" value="1"/>
</dbReference>
<evidence type="ECO:0000259" key="3">
    <source>
        <dbReference type="Pfam" id="PF01408"/>
    </source>
</evidence>
<dbReference type="PANTHER" id="PTHR22604">
    <property type="entry name" value="OXIDOREDUCTASES"/>
    <property type="match status" value="1"/>
</dbReference>
<protein>
    <recommendedName>
        <fullName evidence="7">Gfo/Idh/MocA family oxidoreductase</fullName>
    </recommendedName>
</protein>
<keyword evidence="6" id="KW-1185">Reference proteome</keyword>
<dbReference type="Pfam" id="PF01408">
    <property type="entry name" value="GFO_IDH_MocA"/>
    <property type="match status" value="1"/>
</dbReference>
<dbReference type="Proteomes" id="UP001501321">
    <property type="component" value="Unassembled WGS sequence"/>
</dbReference>
<keyword evidence="2" id="KW-0560">Oxidoreductase</keyword>
<evidence type="ECO:0000256" key="1">
    <source>
        <dbReference type="ARBA" id="ARBA00010928"/>
    </source>
</evidence>
<gene>
    <name evidence="5" type="ORF">GCM10023095_11400</name>
</gene>
<dbReference type="SUPFAM" id="SSF51735">
    <property type="entry name" value="NAD(P)-binding Rossmann-fold domains"/>
    <property type="match status" value="1"/>
</dbReference>
<comment type="caution">
    <text evidence="5">The sequence shown here is derived from an EMBL/GenBank/DDBJ whole genome shotgun (WGS) entry which is preliminary data.</text>
</comment>
<organism evidence="5 6">
    <name type="scientific">Pseudaeromonas paramecii</name>
    <dbReference type="NCBI Taxonomy" id="2138166"/>
    <lineage>
        <taxon>Bacteria</taxon>
        <taxon>Pseudomonadati</taxon>
        <taxon>Pseudomonadota</taxon>
        <taxon>Gammaproteobacteria</taxon>
        <taxon>Aeromonadales</taxon>
        <taxon>Aeromonadaceae</taxon>
        <taxon>Pseudaeromonas</taxon>
    </lineage>
</organism>
<sequence>MKKIAVIGCGNHVTKNILPVMEKLKWEIKYIVVRDVNKYHDLKQATALVDDISVVLTDDELDFIYIATPISTHYDYAKIALLHGRNVICEKPITIKSDEVEELNQIAKAKCCKLYQVEMYKYHNQFSSLKDVINSGKYGEVKQATFSFKIPHLAATDIRYDPKKSGGALFDVGFYPISAAIALFPASKLQYSICRSEPDYEVDLHGIALLAANDTIINCQWAIGACYENKIIIDFSTHRVVVDRAFSKPASLNTSLQVVASNGEQGLVETGCDDQFFNMFSSIESDLEKGGVIVQSTQETISIMEAIIQEYKVQEGI</sequence>
<dbReference type="InterPro" id="IPR036291">
    <property type="entry name" value="NAD(P)-bd_dom_sf"/>
</dbReference>
<dbReference type="RefSeq" id="WP_345010941.1">
    <property type="nucleotide sequence ID" value="NZ_BAABFC010000009.1"/>
</dbReference>
<evidence type="ECO:0000313" key="5">
    <source>
        <dbReference type="EMBL" id="GAA4496426.1"/>
    </source>
</evidence>
<evidence type="ECO:0000313" key="6">
    <source>
        <dbReference type="Proteomes" id="UP001501321"/>
    </source>
</evidence>
<evidence type="ECO:0000256" key="2">
    <source>
        <dbReference type="ARBA" id="ARBA00023002"/>
    </source>
</evidence>
<dbReference type="InterPro" id="IPR055170">
    <property type="entry name" value="GFO_IDH_MocA-like_dom"/>
</dbReference>
<feature type="domain" description="Gfo/Idh/MocA-like oxidoreductase N-terminal" evidence="3">
    <location>
        <begin position="3"/>
        <end position="114"/>
    </location>
</feature>
<feature type="domain" description="GFO/IDH/MocA-like oxidoreductase" evidence="4">
    <location>
        <begin position="128"/>
        <end position="232"/>
    </location>
</feature>
<dbReference type="PANTHER" id="PTHR22604:SF105">
    <property type="entry name" value="TRANS-1,2-DIHYDROBENZENE-1,2-DIOL DEHYDROGENASE"/>
    <property type="match status" value="1"/>
</dbReference>
<dbReference type="InterPro" id="IPR000683">
    <property type="entry name" value="Gfo/Idh/MocA-like_OxRdtase_N"/>
</dbReference>
<name>A0ABP8Q2V4_9GAMM</name>
<evidence type="ECO:0000259" key="4">
    <source>
        <dbReference type="Pfam" id="PF22725"/>
    </source>
</evidence>
<proteinExistence type="inferred from homology"/>
<comment type="similarity">
    <text evidence="1">Belongs to the Gfo/Idh/MocA family.</text>
</comment>
<dbReference type="Gene3D" id="3.30.360.10">
    <property type="entry name" value="Dihydrodipicolinate Reductase, domain 2"/>
    <property type="match status" value="1"/>
</dbReference>
<dbReference type="Gene3D" id="3.40.50.720">
    <property type="entry name" value="NAD(P)-binding Rossmann-like Domain"/>
    <property type="match status" value="1"/>
</dbReference>
<dbReference type="InterPro" id="IPR050984">
    <property type="entry name" value="Gfo/Idh/MocA_domain"/>
</dbReference>